<dbReference type="Pfam" id="PF00638">
    <property type="entry name" value="Ran_BP1"/>
    <property type="match status" value="1"/>
</dbReference>
<evidence type="ECO:0000256" key="2">
    <source>
        <dbReference type="ARBA" id="ARBA00004620"/>
    </source>
</evidence>
<keyword evidence="5" id="KW-0597">Phosphoprotein</keyword>
<keyword evidence="23" id="KW-1185">Reference proteome</keyword>
<evidence type="ECO:0000256" key="13">
    <source>
        <dbReference type="ARBA" id="ARBA00023136"/>
    </source>
</evidence>
<evidence type="ECO:0000256" key="9">
    <source>
        <dbReference type="ARBA" id="ARBA00022927"/>
    </source>
</evidence>
<keyword evidence="13" id="KW-0472">Membrane</keyword>
<evidence type="ECO:0000256" key="1">
    <source>
        <dbReference type="ARBA" id="ARBA00004567"/>
    </source>
</evidence>
<evidence type="ECO:0000256" key="20">
    <source>
        <dbReference type="SAM" id="MobiDB-lite"/>
    </source>
</evidence>
<keyword evidence="14" id="KW-0539">Nucleus</keyword>
<dbReference type="SUPFAM" id="SSF50729">
    <property type="entry name" value="PH domain-like"/>
    <property type="match status" value="1"/>
</dbReference>
<dbReference type="GO" id="GO:0005643">
    <property type="term" value="C:nuclear pore"/>
    <property type="evidence" value="ECO:0007669"/>
    <property type="project" value="UniProtKB-SubCell"/>
</dbReference>
<evidence type="ECO:0000256" key="3">
    <source>
        <dbReference type="ARBA" id="ARBA00022448"/>
    </source>
</evidence>
<feature type="compositionally biased region" description="Basic residues" evidence="20">
    <location>
        <begin position="38"/>
        <end position="47"/>
    </location>
</feature>
<evidence type="ECO:0000313" key="23">
    <source>
        <dbReference type="Proteomes" id="UP001557470"/>
    </source>
</evidence>
<reference evidence="22 23" key="1">
    <citation type="submission" date="2024-06" db="EMBL/GenBank/DDBJ databases">
        <authorList>
            <person name="Pan Q."/>
            <person name="Wen M."/>
            <person name="Jouanno E."/>
            <person name="Zahm M."/>
            <person name="Klopp C."/>
            <person name="Cabau C."/>
            <person name="Louis A."/>
            <person name="Berthelot C."/>
            <person name="Parey E."/>
            <person name="Roest Crollius H."/>
            <person name="Montfort J."/>
            <person name="Robinson-Rechavi M."/>
            <person name="Bouchez O."/>
            <person name="Lampietro C."/>
            <person name="Lopez Roques C."/>
            <person name="Donnadieu C."/>
            <person name="Postlethwait J."/>
            <person name="Bobe J."/>
            <person name="Verreycken H."/>
            <person name="Guiguen Y."/>
        </authorList>
    </citation>
    <scope>NUCLEOTIDE SEQUENCE [LARGE SCALE GENOMIC DNA]</scope>
    <source>
        <strain evidence="22">Up_M1</strain>
        <tissue evidence="22">Testis</tissue>
    </source>
</reference>
<dbReference type="AlphaFoldDB" id="A0ABD0WML1"/>
<dbReference type="InterPro" id="IPR045255">
    <property type="entry name" value="RanBP1-like"/>
</dbReference>
<evidence type="ECO:0000256" key="17">
    <source>
        <dbReference type="ARBA" id="ARBA00079821"/>
    </source>
</evidence>
<dbReference type="Proteomes" id="UP001557470">
    <property type="component" value="Unassembled WGS sequence"/>
</dbReference>
<keyword evidence="3" id="KW-0813">Transport</keyword>
<proteinExistence type="predicted"/>
<feature type="compositionally biased region" description="Low complexity" evidence="20">
    <location>
        <begin position="297"/>
        <end position="311"/>
    </location>
</feature>
<feature type="region of interest" description="Disordered" evidence="20">
    <location>
        <begin position="1"/>
        <end position="59"/>
    </location>
</feature>
<evidence type="ECO:0000256" key="14">
    <source>
        <dbReference type="ARBA" id="ARBA00023242"/>
    </source>
</evidence>
<evidence type="ECO:0000256" key="5">
    <source>
        <dbReference type="ARBA" id="ARBA00022553"/>
    </source>
</evidence>
<dbReference type="InterPro" id="IPR000156">
    <property type="entry name" value="Ran_bind_dom"/>
</dbReference>
<keyword evidence="4" id="KW-1017">Isopeptide bond</keyword>
<evidence type="ECO:0000256" key="12">
    <source>
        <dbReference type="ARBA" id="ARBA00023132"/>
    </source>
</evidence>
<dbReference type="EMBL" id="JAGEUA010000009">
    <property type="protein sequence ID" value="KAL0964912.1"/>
    <property type="molecule type" value="Genomic_DNA"/>
</dbReference>
<dbReference type="InterPro" id="IPR011993">
    <property type="entry name" value="PH-like_dom_sf"/>
</dbReference>
<evidence type="ECO:0000256" key="19">
    <source>
        <dbReference type="ARBA" id="ARBA00081812"/>
    </source>
</evidence>
<dbReference type="Gene3D" id="2.30.29.30">
    <property type="entry name" value="Pleckstrin-homology domain (PH domain)/Phosphotyrosine-binding domain (PTB)"/>
    <property type="match status" value="1"/>
</dbReference>
<name>A0ABD0WML1_UMBPY</name>
<feature type="region of interest" description="Disordered" evidence="20">
    <location>
        <begin position="211"/>
        <end position="237"/>
    </location>
</feature>
<evidence type="ECO:0000256" key="4">
    <source>
        <dbReference type="ARBA" id="ARBA00022499"/>
    </source>
</evidence>
<feature type="compositionally biased region" description="Basic and acidic residues" evidence="20">
    <location>
        <begin position="1"/>
        <end position="16"/>
    </location>
</feature>
<feature type="domain" description="RanBD1" evidence="21">
    <location>
        <begin position="322"/>
        <end position="467"/>
    </location>
</feature>
<comment type="function">
    <text evidence="15">Component of the nuclear pore complex that has a direct role in nuclear protein import. Actively displaces NLSs from importin-alpha, and facilitates disassembly of the importin-alpha:beta-cargo complex and importin recycling. Interacts with regulatory proteins of cell cycle progression including CDKN1B. This interaction is required for correct intracellular transport and degradation of CDKN1B.</text>
</comment>
<keyword evidence="6" id="KW-0677">Repeat</keyword>
<keyword evidence="11" id="KW-0811">Translocation</keyword>
<keyword evidence="8" id="KW-0832">Ubl conjugation</keyword>
<feature type="region of interest" description="Disordered" evidence="20">
    <location>
        <begin position="124"/>
        <end position="164"/>
    </location>
</feature>
<comment type="caution">
    <text evidence="22">The sequence shown here is derived from an EMBL/GenBank/DDBJ whole genome shotgun (WGS) entry which is preliminary data.</text>
</comment>
<protein>
    <recommendedName>
        <fullName evidence="16">Nuclear pore complex protein Nup50</fullName>
    </recommendedName>
    <alternativeName>
        <fullName evidence="17">50 kDa nucleoporin</fullName>
    </alternativeName>
    <alternativeName>
        <fullName evidence="18">Nuclear pore-associated protein 60 kDa-like</fullName>
    </alternativeName>
    <alternativeName>
        <fullName evidence="19">Nucleoporin Nup50</fullName>
    </alternativeName>
</protein>
<dbReference type="CDD" id="cd13170">
    <property type="entry name" value="RanBD_NUP50"/>
    <property type="match status" value="1"/>
</dbReference>
<feature type="region of interest" description="Disordered" evidence="20">
    <location>
        <begin position="292"/>
        <end position="346"/>
    </location>
</feature>
<dbReference type="InterPro" id="IPR015007">
    <property type="entry name" value="NUP2/50/61"/>
</dbReference>
<evidence type="ECO:0000259" key="21">
    <source>
        <dbReference type="PROSITE" id="PS50196"/>
    </source>
</evidence>
<dbReference type="GO" id="GO:0031965">
    <property type="term" value="C:nuclear membrane"/>
    <property type="evidence" value="ECO:0007669"/>
    <property type="project" value="UniProtKB-SubCell"/>
</dbReference>
<dbReference type="PROSITE" id="PS50196">
    <property type="entry name" value="RANBD1"/>
    <property type="match status" value="1"/>
</dbReference>
<evidence type="ECO:0000256" key="10">
    <source>
        <dbReference type="ARBA" id="ARBA00022990"/>
    </source>
</evidence>
<keyword evidence="7" id="KW-0509">mRNA transport</keyword>
<evidence type="ECO:0000256" key="6">
    <source>
        <dbReference type="ARBA" id="ARBA00022737"/>
    </source>
</evidence>
<dbReference type="GO" id="GO:0051028">
    <property type="term" value="P:mRNA transport"/>
    <property type="evidence" value="ECO:0007669"/>
    <property type="project" value="UniProtKB-KW"/>
</dbReference>
<organism evidence="22 23">
    <name type="scientific">Umbra pygmaea</name>
    <name type="common">Eastern mudminnow</name>
    <dbReference type="NCBI Taxonomy" id="75934"/>
    <lineage>
        <taxon>Eukaryota</taxon>
        <taxon>Metazoa</taxon>
        <taxon>Chordata</taxon>
        <taxon>Craniata</taxon>
        <taxon>Vertebrata</taxon>
        <taxon>Euteleostomi</taxon>
        <taxon>Actinopterygii</taxon>
        <taxon>Neopterygii</taxon>
        <taxon>Teleostei</taxon>
        <taxon>Protacanthopterygii</taxon>
        <taxon>Esociformes</taxon>
        <taxon>Umbridae</taxon>
        <taxon>Umbra</taxon>
    </lineage>
</organism>
<dbReference type="PANTHER" id="PTHR23138:SF141">
    <property type="entry name" value="NUCLEAR PORE COMPLEX PROTEIN NUP50"/>
    <property type="match status" value="1"/>
</dbReference>
<comment type="subcellular location">
    <subcellularLocation>
        <location evidence="2">Nucleus membrane</location>
        <topology evidence="2">Peripheral membrane protein</topology>
        <orientation evidence="2">Nucleoplasmic side</orientation>
    </subcellularLocation>
    <subcellularLocation>
        <location evidence="1">Nucleus</location>
        <location evidence="1">Nuclear pore complex</location>
    </subcellularLocation>
</comment>
<evidence type="ECO:0000256" key="7">
    <source>
        <dbReference type="ARBA" id="ARBA00022816"/>
    </source>
</evidence>
<sequence>MAKRIADKELTDRNWDQEDDEEEAGTFSMATDDVLKNRPIKKAKRRTTGTEGESGGGFKVFKGFSLAPTSATGPATGGVSAFSGFGNGGGFKGLSGLPNGTGSTPVTPTFSGFASLAANKTPTSGSLTFNGPSSSADITGQPQPNGSAPVPSVSQSSGGTNSKEYSRQLTALNCSVRDWITKHVNGNPLCDLNPIFRDYERHLASIEKKYGGAGGSDGGAALEKKTPTNTLPSSSSSSLVSSVAIATTAPTLFSFSKQDSPAAVPENSTPAPAGFSFGQKVDSSVLGSMASRGAPPSFSFSSTTSTTSTSSVFGGTAPPSFSFSGAEAAPSKTTEENGEESDEPPKVEVKEIKEKDAFYSKKCKLFYKKETEFKEKGVGTLHLKTTAEGKIQLLVRADTNLGNILLNIMVQASMPCSRMGKNNVMVVCVPNPAVDEQKPNSPVPMLIRVKTSQDADELHKILQDNKA</sequence>
<keyword evidence="9" id="KW-0653">Protein transport</keyword>
<evidence type="ECO:0000256" key="16">
    <source>
        <dbReference type="ARBA" id="ARBA00069163"/>
    </source>
</evidence>
<evidence type="ECO:0000256" key="11">
    <source>
        <dbReference type="ARBA" id="ARBA00023010"/>
    </source>
</evidence>
<dbReference type="GO" id="GO:0015031">
    <property type="term" value="P:protein transport"/>
    <property type="evidence" value="ECO:0007669"/>
    <property type="project" value="UniProtKB-KW"/>
</dbReference>
<keyword evidence="10" id="KW-0007">Acetylation</keyword>
<dbReference type="SMART" id="SM00160">
    <property type="entry name" value="RanBD"/>
    <property type="match status" value="1"/>
</dbReference>
<evidence type="ECO:0000256" key="15">
    <source>
        <dbReference type="ARBA" id="ARBA00054952"/>
    </source>
</evidence>
<gene>
    <name evidence="22" type="ORF">UPYG_G00274290</name>
</gene>
<evidence type="ECO:0000313" key="22">
    <source>
        <dbReference type="EMBL" id="KAL0964912.1"/>
    </source>
</evidence>
<dbReference type="PANTHER" id="PTHR23138">
    <property type="entry name" value="RAN BINDING PROTEIN"/>
    <property type="match status" value="1"/>
</dbReference>
<evidence type="ECO:0000256" key="18">
    <source>
        <dbReference type="ARBA" id="ARBA00081490"/>
    </source>
</evidence>
<accession>A0ABD0WML1</accession>
<evidence type="ECO:0000256" key="8">
    <source>
        <dbReference type="ARBA" id="ARBA00022843"/>
    </source>
</evidence>
<dbReference type="FunFam" id="2.30.29.30:FF:000179">
    <property type="entry name" value="Nuclear pore complex protein Nup50"/>
    <property type="match status" value="1"/>
</dbReference>
<keyword evidence="12" id="KW-0906">Nuclear pore complex</keyword>
<dbReference type="Pfam" id="PF08911">
    <property type="entry name" value="NUP50"/>
    <property type="match status" value="1"/>
</dbReference>